<dbReference type="AlphaFoldDB" id="A0A3M7R0G8"/>
<comment type="caution">
    <text evidence="3">The sequence shown here is derived from an EMBL/GenBank/DDBJ whole genome shotgun (WGS) entry which is preliminary data.</text>
</comment>
<keyword evidence="2" id="KW-0812">Transmembrane</keyword>
<keyword evidence="4" id="KW-1185">Reference proteome</keyword>
<feature type="compositionally biased region" description="Basic and acidic residues" evidence="1">
    <location>
        <begin position="350"/>
        <end position="362"/>
    </location>
</feature>
<evidence type="ECO:0000313" key="4">
    <source>
        <dbReference type="Proteomes" id="UP000276133"/>
    </source>
</evidence>
<dbReference type="Proteomes" id="UP000276133">
    <property type="component" value="Unassembled WGS sequence"/>
</dbReference>
<keyword evidence="2" id="KW-0472">Membrane</keyword>
<accession>A0A3M7R0G8</accession>
<sequence>MPQGDASQYPILPISLSIMGFCYIISFLISLLADYLSKSDQKKMIENRVKSDFKRLKEFLQSQKLEKFNPDEAKNRLTIITNLLMERINSNQIGVIETVPKIDRDTKSDKTAKVEEIKKEEIVDNFKLESQQTKSLNEISESVVKTEKSEKKVLIMNEPRLKEATESQKKIKNNSVEKKSSTFATSQVITSNSKTIELSDPKSQPVENYNDRVILTKETTIEDIIKKLSLAPRSATVFIEIREAKERESSPKETRGSTIKFTPPSTIGTVESDFKLNSDEINSSSNSKLNDKQNNYSKQNSDLMEIVNRKSALNQNLSKTFRDNQSKMIQERLKLDAEFRKTRHMAPKKNRWDENNKFSKYDDNDDDDDSESQAIVMKQSSIEILENFKISFIKFVIFTDATRIFGLFFRNAFDLVQNCQVEQEIKTDKSIKSVRQTVNEMSIGGGQGMLTLLSIFRYYQKKTITYTILSLETKLSRQSFGQRNKQTRLEWCHIGIVCQKSGKRETREQFHVLTMKCLELNCEEHPPQWQSRLSAG</sequence>
<evidence type="ECO:0000256" key="1">
    <source>
        <dbReference type="SAM" id="MobiDB-lite"/>
    </source>
</evidence>
<organism evidence="3 4">
    <name type="scientific">Brachionus plicatilis</name>
    <name type="common">Marine rotifer</name>
    <name type="synonym">Brachionus muelleri</name>
    <dbReference type="NCBI Taxonomy" id="10195"/>
    <lineage>
        <taxon>Eukaryota</taxon>
        <taxon>Metazoa</taxon>
        <taxon>Spiralia</taxon>
        <taxon>Gnathifera</taxon>
        <taxon>Rotifera</taxon>
        <taxon>Eurotatoria</taxon>
        <taxon>Monogononta</taxon>
        <taxon>Pseudotrocha</taxon>
        <taxon>Ploima</taxon>
        <taxon>Brachionidae</taxon>
        <taxon>Brachionus</taxon>
    </lineage>
</organism>
<keyword evidence="2" id="KW-1133">Transmembrane helix</keyword>
<evidence type="ECO:0000313" key="3">
    <source>
        <dbReference type="EMBL" id="RNA17067.1"/>
    </source>
</evidence>
<feature type="region of interest" description="Disordered" evidence="1">
    <location>
        <begin position="345"/>
        <end position="370"/>
    </location>
</feature>
<dbReference type="EMBL" id="REGN01004544">
    <property type="protein sequence ID" value="RNA17067.1"/>
    <property type="molecule type" value="Genomic_DNA"/>
</dbReference>
<gene>
    <name evidence="3" type="ORF">BpHYR1_036874</name>
</gene>
<proteinExistence type="predicted"/>
<reference evidence="3 4" key="1">
    <citation type="journal article" date="2018" name="Sci. Rep.">
        <title>Genomic signatures of local adaptation to the degree of environmental predictability in rotifers.</title>
        <authorList>
            <person name="Franch-Gras L."/>
            <person name="Hahn C."/>
            <person name="Garcia-Roger E.M."/>
            <person name="Carmona M.J."/>
            <person name="Serra M."/>
            <person name="Gomez A."/>
        </authorList>
    </citation>
    <scope>NUCLEOTIDE SEQUENCE [LARGE SCALE GENOMIC DNA]</scope>
    <source>
        <strain evidence="3">HYR1</strain>
    </source>
</reference>
<protein>
    <submittedName>
        <fullName evidence="3">Uncharacterized protein</fullName>
    </submittedName>
</protein>
<dbReference type="OrthoDB" id="10563567at2759"/>
<evidence type="ECO:0000256" key="2">
    <source>
        <dbReference type="SAM" id="Phobius"/>
    </source>
</evidence>
<name>A0A3M7R0G8_BRAPC</name>
<feature type="transmembrane region" description="Helical" evidence="2">
    <location>
        <begin position="12"/>
        <end position="36"/>
    </location>
</feature>